<keyword evidence="2 4" id="KW-0378">Hydrolase</keyword>
<feature type="active site" evidence="4 5">
    <location>
        <position position="214"/>
    </location>
</feature>
<keyword evidence="4" id="KW-0963">Cytoplasm</keyword>
<comment type="catalytic activity">
    <reaction evidence="3 4">
        <text>[protein]-L-glutamate 5-O-methyl ester + H2O = L-glutamyl-[protein] + methanol + H(+)</text>
        <dbReference type="Rhea" id="RHEA:23236"/>
        <dbReference type="Rhea" id="RHEA-COMP:10208"/>
        <dbReference type="Rhea" id="RHEA-COMP:10311"/>
        <dbReference type="ChEBI" id="CHEBI:15377"/>
        <dbReference type="ChEBI" id="CHEBI:15378"/>
        <dbReference type="ChEBI" id="CHEBI:17790"/>
        <dbReference type="ChEBI" id="CHEBI:29973"/>
        <dbReference type="ChEBI" id="CHEBI:82795"/>
        <dbReference type="EC" id="3.1.1.61"/>
    </reaction>
</comment>
<comment type="PTM">
    <text evidence="4">Phosphorylated by CheA. Phosphorylation of the N-terminal regulatory domain activates the methylesterase activity.</text>
</comment>
<feature type="modified residue" description="4-aspartylphosphate" evidence="4 6">
    <location>
        <position position="68"/>
    </location>
</feature>
<gene>
    <name evidence="4 9" type="primary">cheB</name>
    <name evidence="9" type="ORF">ACFPN9_01695</name>
</gene>
<dbReference type="HAMAP" id="MF_00099">
    <property type="entry name" value="CheB_chemtxs"/>
    <property type="match status" value="1"/>
</dbReference>
<dbReference type="CDD" id="cd16432">
    <property type="entry name" value="CheB_Rec"/>
    <property type="match status" value="1"/>
</dbReference>
<keyword evidence="4 6" id="KW-0597">Phosphoprotein</keyword>
<dbReference type="GO" id="GO:0008984">
    <property type="term" value="F:protein-glutamate methylesterase activity"/>
    <property type="evidence" value="ECO:0007669"/>
    <property type="project" value="UniProtKB-EC"/>
</dbReference>
<keyword evidence="9" id="KW-0489">Methyltransferase</keyword>
<evidence type="ECO:0000256" key="5">
    <source>
        <dbReference type="PROSITE-ProRule" id="PRU00050"/>
    </source>
</evidence>
<comment type="subcellular location">
    <subcellularLocation>
        <location evidence="4">Cytoplasm</location>
    </subcellularLocation>
</comment>
<dbReference type="GO" id="GO:0032259">
    <property type="term" value="P:methylation"/>
    <property type="evidence" value="ECO:0007669"/>
    <property type="project" value="UniProtKB-KW"/>
</dbReference>
<dbReference type="PANTHER" id="PTHR42872:SF3">
    <property type="entry name" value="PROTEIN-GLUTAMATE METHYLESTERASE_PROTEIN-GLUTAMINE GLUTAMINASE 1"/>
    <property type="match status" value="1"/>
</dbReference>
<dbReference type="InterPro" id="IPR035909">
    <property type="entry name" value="CheB_C"/>
</dbReference>
<accession>A0ABW0NVG9</accession>
<keyword evidence="10" id="KW-1185">Reference proteome</keyword>
<evidence type="ECO:0000256" key="3">
    <source>
        <dbReference type="ARBA" id="ARBA00048267"/>
    </source>
</evidence>
<dbReference type="Gene3D" id="3.40.50.2300">
    <property type="match status" value="1"/>
</dbReference>
<dbReference type="InterPro" id="IPR008248">
    <property type="entry name" value="CheB-like"/>
</dbReference>
<keyword evidence="1 4" id="KW-0145">Chemotaxis</keyword>
<dbReference type="CDD" id="cd17541">
    <property type="entry name" value="REC_CheB-like"/>
    <property type="match status" value="1"/>
</dbReference>
<comment type="function">
    <text evidence="4">Involved in chemotaxis. Part of a chemotaxis signal transduction system that modulates chemotaxis in response to various stimuli. Catalyzes the demethylation of specific methylglutamate residues introduced into the chemoreceptors (methyl-accepting chemotaxis proteins or MCP) by CheR. Also mediates the irreversible deamidation of specific glutamine residues to glutamic acid.</text>
</comment>
<dbReference type="Proteomes" id="UP001596060">
    <property type="component" value="Unassembled WGS sequence"/>
</dbReference>
<evidence type="ECO:0000259" key="8">
    <source>
        <dbReference type="PROSITE" id="PS50122"/>
    </source>
</evidence>
<evidence type="ECO:0000256" key="1">
    <source>
        <dbReference type="ARBA" id="ARBA00022500"/>
    </source>
</evidence>
<dbReference type="EC" id="3.1.1.61" evidence="4"/>
<comment type="catalytic activity">
    <reaction evidence="4">
        <text>L-glutaminyl-[protein] + H2O = L-glutamyl-[protein] + NH4(+)</text>
        <dbReference type="Rhea" id="RHEA:16441"/>
        <dbReference type="Rhea" id="RHEA-COMP:10207"/>
        <dbReference type="Rhea" id="RHEA-COMP:10208"/>
        <dbReference type="ChEBI" id="CHEBI:15377"/>
        <dbReference type="ChEBI" id="CHEBI:28938"/>
        <dbReference type="ChEBI" id="CHEBI:29973"/>
        <dbReference type="ChEBI" id="CHEBI:30011"/>
        <dbReference type="EC" id="3.5.1.44"/>
    </reaction>
</comment>
<organism evidence="9 10">
    <name type="scientific">Bosea massiliensis</name>
    <dbReference type="NCBI Taxonomy" id="151419"/>
    <lineage>
        <taxon>Bacteria</taxon>
        <taxon>Pseudomonadati</taxon>
        <taxon>Pseudomonadota</taxon>
        <taxon>Alphaproteobacteria</taxon>
        <taxon>Hyphomicrobiales</taxon>
        <taxon>Boseaceae</taxon>
        <taxon>Bosea</taxon>
    </lineage>
</organism>
<dbReference type="PROSITE" id="PS50110">
    <property type="entry name" value="RESPONSE_REGULATORY"/>
    <property type="match status" value="1"/>
</dbReference>
<dbReference type="GO" id="GO:0008168">
    <property type="term" value="F:methyltransferase activity"/>
    <property type="evidence" value="ECO:0007669"/>
    <property type="project" value="UniProtKB-KW"/>
</dbReference>
<dbReference type="Gene3D" id="3.40.50.180">
    <property type="entry name" value="Methylesterase CheB, C-terminal domain"/>
    <property type="match status" value="1"/>
</dbReference>
<dbReference type="Pfam" id="PF01339">
    <property type="entry name" value="CheB_methylest"/>
    <property type="match status" value="1"/>
</dbReference>
<dbReference type="RefSeq" id="WP_066720318.1">
    <property type="nucleotide sequence ID" value="NZ_JBHSLU010000004.1"/>
</dbReference>
<dbReference type="PANTHER" id="PTHR42872">
    <property type="entry name" value="PROTEIN-GLUTAMATE METHYLESTERASE/PROTEIN-GLUTAMINE GLUTAMINASE"/>
    <property type="match status" value="1"/>
</dbReference>
<dbReference type="InterPro" id="IPR001789">
    <property type="entry name" value="Sig_transdc_resp-reg_receiver"/>
</dbReference>
<comment type="domain">
    <text evidence="4">Contains a C-terminal catalytic domain, and an N-terminal region which modulates catalytic activity.</text>
</comment>
<dbReference type="PROSITE" id="PS50122">
    <property type="entry name" value="CHEB"/>
    <property type="match status" value="1"/>
</dbReference>
<keyword evidence="9" id="KW-0808">Transferase</keyword>
<protein>
    <recommendedName>
        <fullName evidence="4">Protein-glutamate methylesterase/protein-glutamine glutaminase</fullName>
        <ecNumber evidence="4">3.1.1.61</ecNumber>
        <ecNumber evidence="4">3.5.1.44</ecNumber>
    </recommendedName>
</protein>
<evidence type="ECO:0000256" key="2">
    <source>
        <dbReference type="ARBA" id="ARBA00022801"/>
    </source>
</evidence>
<dbReference type="Pfam" id="PF00072">
    <property type="entry name" value="Response_reg"/>
    <property type="match status" value="1"/>
</dbReference>
<evidence type="ECO:0000256" key="6">
    <source>
        <dbReference type="PROSITE-ProRule" id="PRU00169"/>
    </source>
</evidence>
<comment type="caution">
    <text evidence="9">The sequence shown here is derived from an EMBL/GenBank/DDBJ whole genome shotgun (WGS) entry which is preliminary data.</text>
</comment>
<evidence type="ECO:0000313" key="10">
    <source>
        <dbReference type="Proteomes" id="UP001596060"/>
    </source>
</evidence>
<evidence type="ECO:0000259" key="7">
    <source>
        <dbReference type="PROSITE" id="PS50110"/>
    </source>
</evidence>
<dbReference type="InterPro" id="IPR011006">
    <property type="entry name" value="CheY-like_superfamily"/>
</dbReference>
<reference evidence="10" key="1">
    <citation type="journal article" date="2019" name="Int. J. Syst. Evol. Microbiol.">
        <title>The Global Catalogue of Microorganisms (GCM) 10K type strain sequencing project: providing services to taxonomists for standard genome sequencing and annotation.</title>
        <authorList>
            <consortium name="The Broad Institute Genomics Platform"/>
            <consortium name="The Broad Institute Genome Sequencing Center for Infectious Disease"/>
            <person name="Wu L."/>
            <person name="Ma J."/>
        </authorList>
    </citation>
    <scope>NUCLEOTIDE SEQUENCE [LARGE SCALE GENOMIC DNA]</scope>
    <source>
        <strain evidence="10">CCUG 43117</strain>
    </source>
</reference>
<dbReference type="EMBL" id="JBHSLU010000004">
    <property type="protein sequence ID" value="MFC5503966.1"/>
    <property type="molecule type" value="Genomic_DNA"/>
</dbReference>
<dbReference type="PIRSF" id="PIRSF000876">
    <property type="entry name" value="RR_chemtxs_CheB"/>
    <property type="match status" value="1"/>
</dbReference>
<dbReference type="NCBIfam" id="NF001965">
    <property type="entry name" value="PRK00742.1"/>
    <property type="match status" value="1"/>
</dbReference>
<dbReference type="EC" id="3.5.1.44" evidence="4"/>
<proteinExistence type="inferred from homology"/>
<feature type="domain" description="CheB-type methylesterase" evidence="8">
    <location>
        <begin position="174"/>
        <end position="368"/>
    </location>
</feature>
<dbReference type="SUPFAM" id="SSF52172">
    <property type="entry name" value="CheY-like"/>
    <property type="match status" value="1"/>
</dbReference>
<feature type="active site" evidence="4 5">
    <location>
        <position position="186"/>
    </location>
</feature>
<feature type="domain" description="Response regulatory" evidence="7">
    <location>
        <begin position="17"/>
        <end position="135"/>
    </location>
</feature>
<dbReference type="SMART" id="SM00448">
    <property type="entry name" value="REC"/>
    <property type="match status" value="1"/>
</dbReference>
<evidence type="ECO:0000313" key="9">
    <source>
        <dbReference type="EMBL" id="MFC5503966.1"/>
    </source>
</evidence>
<sequence>MNKLSPMGLQPPGRHKTVVIADDSVVVRGLFARWLGESGQFHLVAVAGDGETAVAHAGRFKPDVMVLDLDMPGVDGATALPQILKESPHTGVLLATTLNERNTRIALECMTKGAMDVVSKPDSRSGLTLSLDFRSEFLLKLGNVAQARLRPGALPFEHEVDFAPAAPTSLRQFVSTVPRYLVIGASTGGPRAVARVLFDIGDALHDLTTVVVQHMPPVFTASFAEQIASYIGIPAREPFDGERLVRGTIYIAPGGRHLGIDRRLGHITAAIGDGPPVRFCRPAVDVLFNDAARHLGSAALGLVLTGMGSDGTEGAGALRRAGAAVIAQDEQSSTIWGMPGSVVRAQQASAVIPLDDIGPAIRSLVKTGQPL</sequence>
<feature type="active site" evidence="4 5">
    <location>
        <position position="310"/>
    </location>
</feature>
<comment type="similarity">
    <text evidence="4">Belongs to the CheB family.</text>
</comment>
<dbReference type="InterPro" id="IPR000673">
    <property type="entry name" value="Sig_transdc_resp-reg_Me-estase"/>
</dbReference>
<evidence type="ECO:0000256" key="4">
    <source>
        <dbReference type="HAMAP-Rule" id="MF_00099"/>
    </source>
</evidence>
<name>A0ABW0NVG9_9HYPH</name>
<dbReference type="SUPFAM" id="SSF52738">
    <property type="entry name" value="Methylesterase CheB, C-terminal domain"/>
    <property type="match status" value="1"/>
</dbReference>